<feature type="region of interest" description="Disordered" evidence="2">
    <location>
        <begin position="124"/>
        <end position="175"/>
    </location>
</feature>
<comment type="caution">
    <text evidence="3">The sequence shown here is derived from an EMBL/GenBank/DDBJ whole genome shotgun (WGS) entry which is preliminary data.</text>
</comment>
<gene>
    <name evidence="3" type="ORF">PHYPSEUDO_014704</name>
</gene>
<keyword evidence="4" id="KW-1185">Reference proteome</keyword>
<name>A0A8T1V3Z0_9STRA</name>
<dbReference type="AlphaFoldDB" id="A0A8T1V3Z0"/>
<organism evidence="3 4">
    <name type="scientific">Phytophthora pseudosyringae</name>
    <dbReference type="NCBI Taxonomy" id="221518"/>
    <lineage>
        <taxon>Eukaryota</taxon>
        <taxon>Sar</taxon>
        <taxon>Stramenopiles</taxon>
        <taxon>Oomycota</taxon>
        <taxon>Peronosporomycetes</taxon>
        <taxon>Peronosporales</taxon>
        <taxon>Peronosporaceae</taxon>
        <taxon>Phytophthora</taxon>
    </lineage>
</organism>
<proteinExistence type="predicted"/>
<evidence type="ECO:0000256" key="2">
    <source>
        <dbReference type="SAM" id="MobiDB-lite"/>
    </source>
</evidence>
<reference evidence="3" key="1">
    <citation type="submission" date="2021-02" db="EMBL/GenBank/DDBJ databases">
        <authorList>
            <person name="Palmer J.M."/>
        </authorList>
    </citation>
    <scope>NUCLEOTIDE SEQUENCE</scope>
    <source>
        <strain evidence="3">SCRP734</strain>
    </source>
</reference>
<evidence type="ECO:0000313" key="4">
    <source>
        <dbReference type="Proteomes" id="UP000694044"/>
    </source>
</evidence>
<feature type="coiled-coil region" evidence="1">
    <location>
        <begin position="353"/>
        <end position="380"/>
    </location>
</feature>
<accession>A0A8T1V3Z0</accession>
<keyword evidence="1" id="KW-0175">Coiled coil</keyword>
<evidence type="ECO:0000256" key="1">
    <source>
        <dbReference type="SAM" id="Coils"/>
    </source>
</evidence>
<dbReference type="Proteomes" id="UP000694044">
    <property type="component" value="Unassembled WGS sequence"/>
</dbReference>
<dbReference type="EMBL" id="JAGDFM010000858">
    <property type="protein sequence ID" value="KAG7375987.1"/>
    <property type="molecule type" value="Genomic_DNA"/>
</dbReference>
<sequence length="410" mass="44879">MECSSRNRRSSDPFGKPSELLQEIGLRGKEVVRILKDRNWEVRDPKALQEHKLYYVPGGRSKGDLAIQGEDFFVGEGELYAYILGHGGLSFLLPDEGWSTETKMDSESDFEILDHPPLRIDPAQQKVSATETPSATSAPQQPKRKRRKKLSTNSDGKTSARATPATPKPRKNASAIAECRVKEEKIPFVAADGCRRFVEFGAYEAALTARGWRAQLLQDIDLHLLRSVAAIARRQVALEATGGDQKVFSGPSEGSRPHEGVRQKLKMLSSGITASQNDLSAMIAAIIGQAERAQSPDRVECAARIGVPGFVSTGSGNLVLLRDMERHVLHLVAAVRQYLRARDMPDCARGEVSTAKRQDLRALQLNIEKMNAELTKVAAIVGAQAENLSRGNAATTPMELDADVETDSEQ</sequence>
<dbReference type="OrthoDB" id="102375at2759"/>
<protein>
    <submittedName>
        <fullName evidence="3">Uncharacterized protein</fullName>
    </submittedName>
</protein>
<feature type="compositionally biased region" description="Polar residues" evidence="2">
    <location>
        <begin position="125"/>
        <end position="140"/>
    </location>
</feature>
<evidence type="ECO:0000313" key="3">
    <source>
        <dbReference type="EMBL" id="KAG7375987.1"/>
    </source>
</evidence>
<feature type="compositionally biased region" description="Polar residues" evidence="2">
    <location>
        <begin position="151"/>
        <end position="161"/>
    </location>
</feature>